<evidence type="ECO:0000313" key="2">
    <source>
        <dbReference type="EMBL" id="KKM07927.1"/>
    </source>
</evidence>
<dbReference type="InterPro" id="IPR007404">
    <property type="entry name" value="YdjM-like"/>
</dbReference>
<dbReference type="EMBL" id="LAZR01015667">
    <property type="protein sequence ID" value="KKM07927.1"/>
    <property type="molecule type" value="Genomic_DNA"/>
</dbReference>
<dbReference type="PANTHER" id="PTHR40031">
    <property type="entry name" value="HYPOTHETICAL MEMBRANE SPANNING PROTEIN"/>
    <property type="match status" value="1"/>
</dbReference>
<gene>
    <name evidence="2" type="ORF">LCGC14_1729040</name>
</gene>
<proteinExistence type="predicted"/>
<feature type="transmembrane region" description="Helical" evidence="1">
    <location>
        <begin position="57"/>
        <end position="80"/>
    </location>
</feature>
<evidence type="ECO:0008006" key="3">
    <source>
        <dbReference type="Google" id="ProtNLM"/>
    </source>
</evidence>
<evidence type="ECO:0000256" key="1">
    <source>
        <dbReference type="SAM" id="Phobius"/>
    </source>
</evidence>
<keyword evidence="1" id="KW-0472">Membrane</keyword>
<dbReference type="AlphaFoldDB" id="A0A0F9HXY4"/>
<feature type="transmembrane region" description="Helical" evidence="1">
    <location>
        <begin position="142"/>
        <end position="163"/>
    </location>
</feature>
<reference evidence="2" key="1">
    <citation type="journal article" date="2015" name="Nature">
        <title>Complex archaea that bridge the gap between prokaryotes and eukaryotes.</title>
        <authorList>
            <person name="Spang A."/>
            <person name="Saw J.H."/>
            <person name="Jorgensen S.L."/>
            <person name="Zaremba-Niedzwiedzka K."/>
            <person name="Martijn J."/>
            <person name="Lind A.E."/>
            <person name="van Eijk R."/>
            <person name="Schleper C."/>
            <person name="Guy L."/>
            <person name="Ettema T.J."/>
        </authorList>
    </citation>
    <scope>NUCLEOTIDE SEQUENCE</scope>
</reference>
<dbReference type="InterPro" id="IPR053170">
    <property type="entry name" value="Transcription_regulator"/>
</dbReference>
<feature type="transmembrane region" description="Helical" evidence="1">
    <location>
        <begin position="86"/>
        <end position="111"/>
    </location>
</feature>
<protein>
    <recommendedName>
        <fullName evidence="3">Membrane-bound metal-dependent hydrolase</fullName>
    </recommendedName>
</protein>
<dbReference type="Pfam" id="PF04307">
    <property type="entry name" value="YdjM"/>
    <property type="match status" value="1"/>
</dbReference>
<dbReference type="PANTHER" id="PTHR40031:SF1">
    <property type="entry name" value="MEMBRANE-BOUND METAL-DEPENDENT HYDROLASE"/>
    <property type="match status" value="1"/>
</dbReference>
<accession>A0A0F9HXY4</accession>
<comment type="caution">
    <text evidence="2">The sequence shown here is derived from an EMBL/GenBank/DDBJ whole genome shotgun (WGS) entry which is preliminary data.</text>
</comment>
<sequence length="258" mass="27706">MDAGHHGVIAAAGMAVLSAQGQPGAGMAFAAGSVLPDLDVLLMAFGKRFYLKGHQRVTHSLLTLPLMVLAVAVPLAASSFAVKEVVVASAIGLFLHMLLDLTNTYGVSLLWPVSLKRFSLDAVFFIDAVSWMLTLLCSASAYFLASLAPLFVLVILLGLYAAMKLVIRHRLMNKLGVRVLVPGALNPFVFFAVEEDGLKVLSYAVNALTGREHSRVIYPVPESRHLALARTSGVFTDMEQVAKYLHITSVKDTPEGTT</sequence>
<keyword evidence="1" id="KW-1133">Transmembrane helix</keyword>
<keyword evidence="1" id="KW-0812">Transmembrane</keyword>
<name>A0A0F9HXY4_9ZZZZ</name>
<organism evidence="2">
    <name type="scientific">marine sediment metagenome</name>
    <dbReference type="NCBI Taxonomy" id="412755"/>
    <lineage>
        <taxon>unclassified sequences</taxon>
        <taxon>metagenomes</taxon>
        <taxon>ecological metagenomes</taxon>
    </lineage>
</organism>
<feature type="non-terminal residue" evidence="2">
    <location>
        <position position="258"/>
    </location>
</feature>